<feature type="compositionally biased region" description="Basic and acidic residues" evidence="1">
    <location>
        <begin position="203"/>
        <end position="247"/>
    </location>
</feature>
<evidence type="ECO:0000313" key="2">
    <source>
        <dbReference type="EMBL" id="KAI2646754.1"/>
    </source>
</evidence>
<name>A0ABQ8L8U5_LABRO</name>
<feature type="compositionally biased region" description="Basic and acidic residues" evidence="1">
    <location>
        <begin position="273"/>
        <end position="286"/>
    </location>
</feature>
<feature type="compositionally biased region" description="Basic and acidic residues" evidence="1">
    <location>
        <begin position="180"/>
        <end position="196"/>
    </location>
</feature>
<feature type="compositionally biased region" description="Polar residues" evidence="1">
    <location>
        <begin position="248"/>
        <end position="257"/>
    </location>
</feature>
<reference evidence="2 3" key="1">
    <citation type="submission" date="2022-01" db="EMBL/GenBank/DDBJ databases">
        <title>A high-quality chromosome-level genome assembly of rohu carp, Labeo rohita.</title>
        <authorList>
            <person name="Arick M.A. II"/>
            <person name="Hsu C.-Y."/>
            <person name="Magbanua Z."/>
            <person name="Pechanova O."/>
            <person name="Grover C."/>
            <person name="Miller E."/>
            <person name="Thrash A."/>
            <person name="Ezzel L."/>
            <person name="Alam S."/>
            <person name="Benzie J."/>
            <person name="Hamilton M."/>
            <person name="Karsi A."/>
            <person name="Lawrence M.L."/>
            <person name="Peterson D.G."/>
        </authorList>
    </citation>
    <scope>NUCLEOTIDE SEQUENCE [LARGE SCALE GENOMIC DNA]</scope>
    <source>
        <strain evidence="3">BAU-BD-2019</strain>
        <tissue evidence="2">Blood</tissue>
    </source>
</reference>
<sequence>MIASIVNLRMREGAEVPTFIYSSKGGRDRFPEVRIFDEAGGEIRGIPTIGPLLMKSKIMKQERKKYMLRCRMLQSLITPIALVRNFRQQKNHLLEFIFEEEKKSDYSKKDVQTKSDSSSSKSDDEEQKEADGEPLVVERRPVRASTPVRPPPPPRKLGVKRNALVGAREFLLYGPATSPEKLEKTEIIQADKEKAINSKQHKPKDSQHRRSRPEKKPKSHYEIGSRPSAHPERKAERKPQRTEERVNRSSPRQTTSGGKKYREKSRSRSNLSPEERTRIMAERERNKPEVKVGMVKSERVIATTETEIVRIG</sequence>
<dbReference type="EMBL" id="JACTAM010000917">
    <property type="protein sequence ID" value="KAI2646754.1"/>
    <property type="molecule type" value="Genomic_DNA"/>
</dbReference>
<comment type="caution">
    <text evidence="2">The sequence shown here is derived from an EMBL/GenBank/DDBJ whole genome shotgun (WGS) entry which is preliminary data.</text>
</comment>
<accession>A0ABQ8L8U5</accession>
<proteinExistence type="predicted"/>
<evidence type="ECO:0000256" key="1">
    <source>
        <dbReference type="SAM" id="MobiDB-lite"/>
    </source>
</evidence>
<dbReference type="Proteomes" id="UP000830375">
    <property type="component" value="Unassembled WGS sequence"/>
</dbReference>
<feature type="region of interest" description="Disordered" evidence="1">
    <location>
        <begin position="107"/>
        <end position="286"/>
    </location>
</feature>
<keyword evidence="3" id="KW-1185">Reference proteome</keyword>
<organism evidence="2 3">
    <name type="scientific">Labeo rohita</name>
    <name type="common">Indian major carp</name>
    <name type="synonym">Cyprinus rohita</name>
    <dbReference type="NCBI Taxonomy" id="84645"/>
    <lineage>
        <taxon>Eukaryota</taxon>
        <taxon>Metazoa</taxon>
        <taxon>Chordata</taxon>
        <taxon>Craniata</taxon>
        <taxon>Vertebrata</taxon>
        <taxon>Euteleostomi</taxon>
        <taxon>Actinopterygii</taxon>
        <taxon>Neopterygii</taxon>
        <taxon>Teleostei</taxon>
        <taxon>Ostariophysi</taxon>
        <taxon>Cypriniformes</taxon>
        <taxon>Cyprinidae</taxon>
        <taxon>Labeoninae</taxon>
        <taxon>Labeonini</taxon>
        <taxon>Labeo</taxon>
    </lineage>
</organism>
<evidence type="ECO:0000313" key="3">
    <source>
        <dbReference type="Proteomes" id="UP000830375"/>
    </source>
</evidence>
<gene>
    <name evidence="2" type="ORF">H4Q32_025409</name>
</gene>
<protein>
    <submittedName>
        <fullName evidence="2">Uncharacterized protein</fullName>
    </submittedName>
</protein>